<dbReference type="InterPro" id="IPR001810">
    <property type="entry name" value="F-box_dom"/>
</dbReference>
<dbReference type="EMBL" id="JACAZH010000007">
    <property type="protein sequence ID" value="KAF7363841.1"/>
    <property type="molecule type" value="Genomic_DNA"/>
</dbReference>
<evidence type="ECO:0000259" key="2">
    <source>
        <dbReference type="Pfam" id="PF12937"/>
    </source>
</evidence>
<evidence type="ECO:0000256" key="1">
    <source>
        <dbReference type="SAM" id="Coils"/>
    </source>
</evidence>
<dbReference type="InterPro" id="IPR036047">
    <property type="entry name" value="F-box-like_dom_sf"/>
</dbReference>
<reference evidence="3" key="1">
    <citation type="submission" date="2020-05" db="EMBL/GenBank/DDBJ databases">
        <title>Mycena genomes resolve the evolution of fungal bioluminescence.</title>
        <authorList>
            <person name="Tsai I.J."/>
        </authorList>
    </citation>
    <scope>NUCLEOTIDE SEQUENCE</scope>
    <source>
        <strain evidence="3">160909Yilan</strain>
    </source>
</reference>
<dbReference type="Gene3D" id="1.20.1280.50">
    <property type="match status" value="1"/>
</dbReference>
<dbReference type="Gene3D" id="3.80.10.10">
    <property type="entry name" value="Ribonuclease Inhibitor"/>
    <property type="match status" value="1"/>
</dbReference>
<dbReference type="OrthoDB" id="2884925at2759"/>
<dbReference type="SUPFAM" id="SSF81383">
    <property type="entry name" value="F-box domain"/>
    <property type="match status" value="1"/>
</dbReference>
<organism evidence="3 4">
    <name type="scientific">Mycena sanguinolenta</name>
    <dbReference type="NCBI Taxonomy" id="230812"/>
    <lineage>
        <taxon>Eukaryota</taxon>
        <taxon>Fungi</taxon>
        <taxon>Dikarya</taxon>
        <taxon>Basidiomycota</taxon>
        <taxon>Agaricomycotina</taxon>
        <taxon>Agaricomycetes</taxon>
        <taxon>Agaricomycetidae</taxon>
        <taxon>Agaricales</taxon>
        <taxon>Marasmiineae</taxon>
        <taxon>Mycenaceae</taxon>
        <taxon>Mycena</taxon>
    </lineage>
</organism>
<protein>
    <submittedName>
        <fullName evidence="3">F-box domain-containing protein</fullName>
    </submittedName>
</protein>
<keyword evidence="4" id="KW-1185">Reference proteome</keyword>
<dbReference type="Pfam" id="PF12937">
    <property type="entry name" value="F-box-like"/>
    <property type="match status" value="1"/>
</dbReference>
<feature type="domain" description="F-box" evidence="2">
    <location>
        <begin position="65"/>
        <end position="127"/>
    </location>
</feature>
<sequence>MSSTNADLFGSPILVSVENQVKGLIAAAEANIERLTTQIRDLSLRRERERSILATLRLMVVPVGKLPTELLVEIFKLVVDADTTLGPTSYYFDGEVRTPLRGVLCLSQVSPYWRQIVHNTPQLWTRNLFEICVDRESKAHYLDELQTFLARSNPLPISIALALSAEDSSYVAAPKTIARIITPTIHRWKSLKVELPYFRSFNDIPSERFEALEHLSIGGFKKQTDPVVAFQFSPRLQNFTFYSEGVSKIHLLRLPWSQLVHLDLTDVSLSSAATGSLVVTLPSLERLALTFQGVATPNEIHGIEAFIAPLVLPSLKTLELDFEDDRAAFWPTQAVTSFQGRCPNIEKITLSNSSLSSEELLTLLRNGHALTTLKITLCWDCINNHFWDALQYRVSDASPLAPKLKHLDFEYVAQGFEEGAMEAAIRTRWWPYASVSDGPFPPISRLGTVWVSCFGGDFEPFSEEFKAGMQDIVDQGLDLDLS</sequence>
<gene>
    <name evidence="3" type="ORF">MSAN_01042100</name>
</gene>
<name>A0A8H6YS56_9AGAR</name>
<dbReference type="Proteomes" id="UP000623467">
    <property type="component" value="Unassembled WGS sequence"/>
</dbReference>
<evidence type="ECO:0000313" key="4">
    <source>
        <dbReference type="Proteomes" id="UP000623467"/>
    </source>
</evidence>
<dbReference type="AlphaFoldDB" id="A0A8H6YS56"/>
<proteinExistence type="predicted"/>
<feature type="coiled-coil region" evidence="1">
    <location>
        <begin position="18"/>
        <end position="45"/>
    </location>
</feature>
<keyword evidence="1" id="KW-0175">Coiled coil</keyword>
<dbReference type="InterPro" id="IPR032675">
    <property type="entry name" value="LRR_dom_sf"/>
</dbReference>
<comment type="caution">
    <text evidence="3">The sequence shown here is derived from an EMBL/GenBank/DDBJ whole genome shotgun (WGS) entry which is preliminary data.</text>
</comment>
<dbReference type="SUPFAM" id="SSF52047">
    <property type="entry name" value="RNI-like"/>
    <property type="match status" value="1"/>
</dbReference>
<evidence type="ECO:0000313" key="3">
    <source>
        <dbReference type="EMBL" id="KAF7363841.1"/>
    </source>
</evidence>
<accession>A0A8H6YS56</accession>